<proteinExistence type="predicted"/>
<dbReference type="Proteomes" id="UP001314170">
    <property type="component" value="Unassembled WGS sequence"/>
</dbReference>
<name>A0AAV1RDZ6_9ROSI</name>
<dbReference type="EMBL" id="CAWUPB010000913">
    <property type="protein sequence ID" value="CAK7333245.1"/>
    <property type="molecule type" value="Genomic_DNA"/>
</dbReference>
<gene>
    <name evidence="1" type="ORF">DCAF_LOCUS9390</name>
</gene>
<protein>
    <submittedName>
        <fullName evidence="1">Uncharacterized protein</fullName>
    </submittedName>
</protein>
<dbReference type="AlphaFoldDB" id="A0AAV1RDZ6"/>
<reference evidence="1 2" key="1">
    <citation type="submission" date="2024-01" db="EMBL/GenBank/DDBJ databases">
        <authorList>
            <person name="Waweru B."/>
        </authorList>
    </citation>
    <scope>NUCLEOTIDE SEQUENCE [LARGE SCALE GENOMIC DNA]</scope>
</reference>
<comment type="caution">
    <text evidence="1">The sequence shown here is derived from an EMBL/GenBank/DDBJ whole genome shotgun (WGS) entry which is preliminary data.</text>
</comment>
<keyword evidence="2" id="KW-1185">Reference proteome</keyword>
<organism evidence="1 2">
    <name type="scientific">Dovyalis caffra</name>
    <dbReference type="NCBI Taxonomy" id="77055"/>
    <lineage>
        <taxon>Eukaryota</taxon>
        <taxon>Viridiplantae</taxon>
        <taxon>Streptophyta</taxon>
        <taxon>Embryophyta</taxon>
        <taxon>Tracheophyta</taxon>
        <taxon>Spermatophyta</taxon>
        <taxon>Magnoliopsida</taxon>
        <taxon>eudicotyledons</taxon>
        <taxon>Gunneridae</taxon>
        <taxon>Pentapetalae</taxon>
        <taxon>rosids</taxon>
        <taxon>fabids</taxon>
        <taxon>Malpighiales</taxon>
        <taxon>Salicaceae</taxon>
        <taxon>Flacourtieae</taxon>
        <taxon>Dovyalis</taxon>
    </lineage>
</organism>
<sequence>MSHESLGKAKSMTLHSYSFLCSKVLKISGFQLLNLEIQCLGYMNLTGLLSRIEIFEPKLVSFIYKPSHAVDFSGLHLPSHNYPHIHGCTKQDKKREAYLDAINLFKGLGNAQSVKLHSETIEMEVDV</sequence>
<evidence type="ECO:0000313" key="1">
    <source>
        <dbReference type="EMBL" id="CAK7333245.1"/>
    </source>
</evidence>
<accession>A0AAV1RDZ6</accession>
<evidence type="ECO:0000313" key="2">
    <source>
        <dbReference type="Proteomes" id="UP001314170"/>
    </source>
</evidence>